<dbReference type="Gene3D" id="1.10.238.270">
    <property type="match status" value="1"/>
</dbReference>
<keyword evidence="3" id="KW-0964">Secreted</keyword>
<dbReference type="GO" id="GO:0005549">
    <property type="term" value="F:odorant binding"/>
    <property type="evidence" value="ECO:0007669"/>
    <property type="project" value="InterPro"/>
</dbReference>
<evidence type="ECO:0000256" key="4">
    <source>
        <dbReference type="SAM" id="SignalP"/>
    </source>
</evidence>
<sequence length="188" mass="21495">MKLILLLICSLRTVLAIDQCASTTQRKPGDCCNIANSVAFTSMFHSPVCRQLVPWPSDAPPSTFDADRHHICRDECIFSENRLLTEDLELDMAKVVEVFMSSDEAMRPVLNSTVENCMFSYKSHIRATSECLSGAYEFSKCVFREIFINCPVKFWTDNKECDGLKSQAIKCPEIHLKLWRRGPPRFFD</sequence>
<name>A0A343WGY1_MATON</name>
<evidence type="ECO:0000256" key="3">
    <source>
        <dbReference type="ARBA" id="ARBA00022525"/>
    </source>
</evidence>
<evidence type="ECO:0000256" key="1">
    <source>
        <dbReference type="ARBA" id="ARBA00004613"/>
    </source>
</evidence>
<dbReference type="InterPro" id="IPR036728">
    <property type="entry name" value="PBP_GOBP_sf"/>
</dbReference>
<gene>
    <name evidence="5" type="primary">OBP19</name>
</gene>
<dbReference type="AlphaFoldDB" id="A0A343WGY1"/>
<dbReference type="PANTHER" id="PTHR21066:SF3">
    <property type="entry name" value="IP02236P"/>
    <property type="match status" value="1"/>
</dbReference>
<organism evidence="5">
    <name type="scientific">Matsumurasca onukii</name>
    <name type="common">Tea green leafhopper</name>
    <name type="synonym">Empoasca onukii</name>
    <dbReference type="NCBI Taxonomy" id="2912585"/>
    <lineage>
        <taxon>Eukaryota</taxon>
        <taxon>Metazoa</taxon>
        <taxon>Ecdysozoa</taxon>
        <taxon>Arthropoda</taxon>
        <taxon>Hexapoda</taxon>
        <taxon>Insecta</taxon>
        <taxon>Pterygota</taxon>
        <taxon>Neoptera</taxon>
        <taxon>Paraneoptera</taxon>
        <taxon>Hemiptera</taxon>
        <taxon>Auchenorrhyncha</taxon>
        <taxon>Membracoidea</taxon>
        <taxon>Cicadellidae</taxon>
        <taxon>Typhlocybinae</taxon>
        <taxon>Empoascini</taxon>
        <taxon>Matsumurasca</taxon>
    </lineage>
</organism>
<comment type="similarity">
    <text evidence="2">Belongs to the PBP/GOBP family.</text>
</comment>
<evidence type="ECO:0000313" key="5">
    <source>
        <dbReference type="EMBL" id="AWC68005.1"/>
    </source>
</evidence>
<feature type="chain" id="PRO_5016616240" evidence="4">
    <location>
        <begin position="17"/>
        <end position="188"/>
    </location>
</feature>
<evidence type="ECO:0000256" key="2">
    <source>
        <dbReference type="ARBA" id="ARBA00008098"/>
    </source>
</evidence>
<dbReference type="PANTHER" id="PTHR21066">
    <property type="entry name" value="ODORANT-BINDING PROTEIN 59A-RELATED"/>
    <property type="match status" value="1"/>
</dbReference>
<reference evidence="5" key="1">
    <citation type="submission" date="2017-07" db="EMBL/GenBank/DDBJ databases">
        <authorList>
            <person name="Sun Z.S."/>
            <person name="Albrecht U."/>
            <person name="Echele G."/>
            <person name="Lee C.C."/>
        </authorList>
    </citation>
    <scope>NUCLEOTIDE SEQUENCE</scope>
</reference>
<dbReference type="InterPro" id="IPR052295">
    <property type="entry name" value="Odorant-binding_protein"/>
</dbReference>
<feature type="signal peptide" evidence="4">
    <location>
        <begin position="1"/>
        <end position="16"/>
    </location>
</feature>
<keyword evidence="4" id="KW-0732">Signal</keyword>
<dbReference type="EMBL" id="MF417518">
    <property type="protein sequence ID" value="AWC68005.1"/>
    <property type="molecule type" value="mRNA"/>
</dbReference>
<proteinExistence type="evidence at transcript level"/>
<dbReference type="GO" id="GO:0005576">
    <property type="term" value="C:extracellular region"/>
    <property type="evidence" value="ECO:0007669"/>
    <property type="project" value="UniProtKB-SubCell"/>
</dbReference>
<accession>A0A343WGY1</accession>
<protein>
    <submittedName>
        <fullName evidence="5">Odorant-binding protein 19</fullName>
    </submittedName>
</protein>
<comment type="subcellular location">
    <subcellularLocation>
        <location evidence="1">Secreted</location>
    </subcellularLocation>
</comment>
<dbReference type="SUPFAM" id="SSF47565">
    <property type="entry name" value="Insect pheromone/odorant-binding proteins"/>
    <property type="match status" value="1"/>
</dbReference>